<dbReference type="InParanoid" id="A0A317XH41"/>
<accession>A0A317XH41</accession>
<feature type="region of interest" description="Disordered" evidence="1">
    <location>
        <begin position="78"/>
        <end position="137"/>
    </location>
</feature>
<feature type="signal peptide" evidence="2">
    <location>
        <begin position="1"/>
        <end position="22"/>
    </location>
</feature>
<name>A0A317XH41_9BASI</name>
<keyword evidence="2" id="KW-0732">Signal</keyword>
<dbReference type="AlphaFoldDB" id="A0A317XH41"/>
<evidence type="ECO:0000313" key="4">
    <source>
        <dbReference type="Proteomes" id="UP000246740"/>
    </source>
</evidence>
<dbReference type="Proteomes" id="UP000246740">
    <property type="component" value="Unassembled WGS sequence"/>
</dbReference>
<evidence type="ECO:0000256" key="2">
    <source>
        <dbReference type="SAM" id="SignalP"/>
    </source>
</evidence>
<organism evidence="3 4">
    <name type="scientific">Testicularia cyperi</name>
    <dbReference type="NCBI Taxonomy" id="1882483"/>
    <lineage>
        <taxon>Eukaryota</taxon>
        <taxon>Fungi</taxon>
        <taxon>Dikarya</taxon>
        <taxon>Basidiomycota</taxon>
        <taxon>Ustilaginomycotina</taxon>
        <taxon>Ustilaginomycetes</taxon>
        <taxon>Ustilaginales</taxon>
        <taxon>Anthracoideaceae</taxon>
        <taxon>Testicularia</taxon>
    </lineage>
</organism>
<proteinExistence type="predicted"/>
<evidence type="ECO:0000256" key="1">
    <source>
        <dbReference type="SAM" id="MobiDB-lite"/>
    </source>
</evidence>
<protein>
    <submittedName>
        <fullName evidence="3">Uncharacterized protein</fullName>
    </submittedName>
</protein>
<evidence type="ECO:0000313" key="3">
    <source>
        <dbReference type="EMBL" id="PWY97593.1"/>
    </source>
</evidence>
<reference evidence="3 4" key="1">
    <citation type="journal article" date="2018" name="Mol. Biol. Evol.">
        <title>Broad Genomic Sampling Reveals a Smut Pathogenic Ancestry of the Fungal Clade Ustilaginomycotina.</title>
        <authorList>
            <person name="Kijpornyongpan T."/>
            <person name="Mondo S.J."/>
            <person name="Barry K."/>
            <person name="Sandor L."/>
            <person name="Lee J."/>
            <person name="Lipzen A."/>
            <person name="Pangilinan J."/>
            <person name="LaButti K."/>
            <person name="Hainaut M."/>
            <person name="Henrissat B."/>
            <person name="Grigoriev I.V."/>
            <person name="Spatafora J.W."/>
            <person name="Aime M.C."/>
        </authorList>
    </citation>
    <scope>NUCLEOTIDE SEQUENCE [LARGE SCALE GENOMIC DNA]</scope>
    <source>
        <strain evidence="3 4">MCA 3645</strain>
    </source>
</reference>
<gene>
    <name evidence="3" type="ORF">BCV70DRAFT_202659</name>
</gene>
<sequence>MVSTCWIQEVCLTALCFVLAAALVPPTDDVQPRSPSPVSSQLFGFDEPIQYDLDSIIGPHAEHANIYLVEPELHRQVQTTPPARTVVADIPESSRAREASGSQEPARMDVDAAAPRGPTTDSESDDSGPDPNFEDGTEEHDLIDLASIPRRHFPFNVRDIQPYAYPLRWVNNEPEEVPTLFIDQSRAQRAINHVYFADRFHWLPLTTQELAQTLPALGPQWSHVSAVVPGHSVFTVPLRLRAHPVLSNRLDILDAKFGFGLNKGDKEIVSVWTMPVRQPEGSRFALYSLIYGLGYVEFRDKPVVAARLESIIANHWLPEVWEAGAHP</sequence>
<keyword evidence="4" id="KW-1185">Reference proteome</keyword>
<dbReference type="EMBL" id="KZ819204">
    <property type="protein sequence ID" value="PWY97593.1"/>
    <property type="molecule type" value="Genomic_DNA"/>
</dbReference>
<feature type="chain" id="PRO_5016460836" evidence="2">
    <location>
        <begin position="23"/>
        <end position="327"/>
    </location>
</feature>
<feature type="compositionally biased region" description="Acidic residues" evidence="1">
    <location>
        <begin position="122"/>
        <end position="137"/>
    </location>
</feature>